<dbReference type="EMBL" id="CP036526">
    <property type="protein sequence ID" value="QDT11308.1"/>
    <property type="molecule type" value="Genomic_DNA"/>
</dbReference>
<reference evidence="1 2" key="1">
    <citation type="submission" date="2019-02" db="EMBL/GenBank/DDBJ databases">
        <title>Deep-cultivation of Planctomycetes and their phenomic and genomic characterization uncovers novel biology.</title>
        <authorList>
            <person name="Wiegand S."/>
            <person name="Jogler M."/>
            <person name="Boedeker C."/>
            <person name="Pinto D."/>
            <person name="Vollmers J."/>
            <person name="Rivas-Marin E."/>
            <person name="Kohn T."/>
            <person name="Peeters S.H."/>
            <person name="Heuer A."/>
            <person name="Rast P."/>
            <person name="Oberbeckmann S."/>
            <person name="Bunk B."/>
            <person name="Jeske O."/>
            <person name="Meyerdierks A."/>
            <person name="Storesund J.E."/>
            <person name="Kallscheuer N."/>
            <person name="Luecker S."/>
            <person name="Lage O.M."/>
            <person name="Pohl T."/>
            <person name="Merkel B.J."/>
            <person name="Hornburger P."/>
            <person name="Mueller R.-W."/>
            <person name="Bruemmer F."/>
            <person name="Labrenz M."/>
            <person name="Spormann A.M."/>
            <person name="Op den Camp H."/>
            <person name="Overmann J."/>
            <person name="Amann R."/>
            <person name="Jetten M.S.M."/>
            <person name="Mascher T."/>
            <person name="Medema M.H."/>
            <person name="Devos D.P."/>
            <person name="Kaster A.-K."/>
            <person name="Ovreas L."/>
            <person name="Rohde M."/>
            <person name="Galperin M.Y."/>
            <person name="Jogler C."/>
        </authorList>
    </citation>
    <scope>NUCLEOTIDE SEQUENCE [LARGE SCALE GENOMIC DNA]</scope>
    <source>
        <strain evidence="1 2">K23_9</strain>
    </source>
</reference>
<dbReference type="RefSeq" id="WP_419189004.1">
    <property type="nucleotide sequence ID" value="NZ_CP036526.1"/>
</dbReference>
<gene>
    <name evidence="1" type="ORF">K239x_33030</name>
</gene>
<protein>
    <submittedName>
        <fullName evidence="1">Uncharacterized protein</fullName>
    </submittedName>
</protein>
<proteinExistence type="predicted"/>
<evidence type="ECO:0000313" key="2">
    <source>
        <dbReference type="Proteomes" id="UP000319817"/>
    </source>
</evidence>
<organism evidence="1 2">
    <name type="scientific">Stieleria marina</name>
    <dbReference type="NCBI Taxonomy" id="1930275"/>
    <lineage>
        <taxon>Bacteria</taxon>
        <taxon>Pseudomonadati</taxon>
        <taxon>Planctomycetota</taxon>
        <taxon>Planctomycetia</taxon>
        <taxon>Pirellulales</taxon>
        <taxon>Pirellulaceae</taxon>
        <taxon>Stieleria</taxon>
    </lineage>
</organism>
<accession>A0A517NW31</accession>
<keyword evidence="2" id="KW-1185">Reference proteome</keyword>
<dbReference type="AlphaFoldDB" id="A0A517NW31"/>
<evidence type="ECO:0000313" key="1">
    <source>
        <dbReference type="EMBL" id="QDT11308.1"/>
    </source>
</evidence>
<name>A0A517NW31_9BACT</name>
<dbReference type="Proteomes" id="UP000319817">
    <property type="component" value="Chromosome"/>
</dbReference>
<sequence>MRASEQQLRILLYLIWMGLPPERRTPDELNIAIQKILDSAMYDVRGDAFGLNS</sequence>